<dbReference type="Pfam" id="PF00400">
    <property type="entry name" value="WD40"/>
    <property type="match status" value="1"/>
</dbReference>
<proteinExistence type="predicted"/>
<comment type="caution">
    <text evidence="2">The sequence shown here is derived from an EMBL/GenBank/DDBJ whole genome shotgun (WGS) entry which is preliminary data.</text>
</comment>
<accession>A0A6A2ZEA5</accession>
<organism evidence="2 3">
    <name type="scientific">Hibiscus syriacus</name>
    <name type="common">Rose of Sharon</name>
    <dbReference type="NCBI Taxonomy" id="106335"/>
    <lineage>
        <taxon>Eukaryota</taxon>
        <taxon>Viridiplantae</taxon>
        <taxon>Streptophyta</taxon>
        <taxon>Embryophyta</taxon>
        <taxon>Tracheophyta</taxon>
        <taxon>Spermatophyta</taxon>
        <taxon>Magnoliopsida</taxon>
        <taxon>eudicotyledons</taxon>
        <taxon>Gunneridae</taxon>
        <taxon>Pentapetalae</taxon>
        <taxon>rosids</taxon>
        <taxon>malvids</taxon>
        <taxon>Malvales</taxon>
        <taxon>Malvaceae</taxon>
        <taxon>Malvoideae</taxon>
        <taxon>Hibiscus</taxon>
    </lineage>
</organism>
<dbReference type="SMART" id="SM00320">
    <property type="entry name" value="WD40"/>
    <property type="match status" value="3"/>
</dbReference>
<dbReference type="Gene3D" id="2.130.10.10">
    <property type="entry name" value="YVTN repeat-like/Quinoprotein amine dehydrogenase"/>
    <property type="match status" value="1"/>
</dbReference>
<dbReference type="Proteomes" id="UP000436088">
    <property type="component" value="Unassembled WGS sequence"/>
</dbReference>
<name>A0A6A2ZEA5_HIBSY</name>
<feature type="region of interest" description="Disordered" evidence="1">
    <location>
        <begin position="384"/>
        <end position="403"/>
    </location>
</feature>
<gene>
    <name evidence="2" type="ORF">F3Y22_tig00110940pilonHSYRG00197</name>
</gene>
<dbReference type="PANTHER" id="PTHR46635:SF2">
    <property type="entry name" value="GLYCOSYL TRANSFERASE FAMILY 1 DOMAIN-CONTAINING PROTEIN"/>
    <property type="match status" value="1"/>
</dbReference>
<dbReference type="PANTHER" id="PTHR46635">
    <property type="entry name" value="GLYCOSYL TRANSFERASE FAMILY 1 PROTEIN"/>
    <property type="match status" value="1"/>
</dbReference>
<protein>
    <submittedName>
        <fullName evidence="2">SEC12-like protein 1</fullName>
    </submittedName>
</protein>
<dbReference type="InterPro" id="IPR015943">
    <property type="entry name" value="WD40/YVTN_repeat-like_dom_sf"/>
</dbReference>
<evidence type="ECO:0000313" key="3">
    <source>
        <dbReference type="Proteomes" id="UP000436088"/>
    </source>
</evidence>
<evidence type="ECO:0000256" key="1">
    <source>
        <dbReference type="SAM" id="MobiDB-lite"/>
    </source>
</evidence>
<sequence length="403" mass="45874">MEEGAGRSVKCGSWIRRPENGNLVVLGLTMTRPSSSSSVRHEFEESDGDPITIAVHPSGDDFICSTSNGGCKLFEVYGLETKLKLLVKQLPPLQDVGPQKCVAFSVDGSKFAAVGVDGHLRILEWPSLHTIVDEVRAHESFRDMDFSLDSEFLASTSTEGSARIWKADDVDRSGEGTIDALTFWSMCDILNAGHCRTAFENAFRKMYVLPSDMEALPPMPNVEGHWSALHSWVMPTTSFLEFIMFSRMFVNSLHGLHTNSSDVNICLLGSSDLEKKHCYCRVLELLVNVWAYHSGRRMVYIKPHSGLLEEQHPVEQRKAFMWARYFNFALLKGKDEDLAGASDDDDQPRKTWLWSMTGEVHWQGIYERQREERYRLKMEKKMENREKKLGRRRNGYKKNPLGL</sequence>
<dbReference type="SUPFAM" id="SSF50978">
    <property type="entry name" value="WD40 repeat-like"/>
    <property type="match status" value="1"/>
</dbReference>
<dbReference type="InterPro" id="IPR036322">
    <property type="entry name" value="WD40_repeat_dom_sf"/>
</dbReference>
<dbReference type="AlphaFoldDB" id="A0A6A2ZEA5"/>
<reference evidence="2" key="1">
    <citation type="submission" date="2019-09" db="EMBL/GenBank/DDBJ databases">
        <title>Draft genome information of white flower Hibiscus syriacus.</title>
        <authorList>
            <person name="Kim Y.-M."/>
        </authorList>
    </citation>
    <scope>NUCLEOTIDE SEQUENCE [LARGE SCALE GENOMIC DNA]</scope>
    <source>
        <strain evidence="2">YM2019G1</strain>
    </source>
</reference>
<evidence type="ECO:0000313" key="2">
    <source>
        <dbReference type="EMBL" id="KAE8689245.1"/>
    </source>
</evidence>
<keyword evidence="3" id="KW-1185">Reference proteome</keyword>
<dbReference type="InterPro" id="IPR001680">
    <property type="entry name" value="WD40_rpt"/>
</dbReference>
<dbReference type="EMBL" id="VEPZ02001172">
    <property type="protein sequence ID" value="KAE8689245.1"/>
    <property type="molecule type" value="Genomic_DNA"/>
</dbReference>